<reference evidence="16 17" key="1">
    <citation type="submission" date="2017-06" db="EMBL/GenBank/DDBJ databases">
        <authorList>
            <consortium name="Pathogen Informatics"/>
        </authorList>
    </citation>
    <scope>NUCLEOTIDE SEQUENCE [LARGE SCALE GENOMIC DNA]</scope>
    <source>
        <strain evidence="16 17">NCTC13039</strain>
    </source>
</reference>
<dbReference type="GeneID" id="63458568"/>
<dbReference type="GO" id="GO:0009002">
    <property type="term" value="F:serine-type D-Ala-D-Ala carboxypeptidase activity"/>
    <property type="evidence" value="ECO:0007669"/>
    <property type="project" value="UniProtKB-EC"/>
</dbReference>
<evidence type="ECO:0000256" key="6">
    <source>
        <dbReference type="ARBA" id="ARBA00022679"/>
    </source>
</evidence>
<evidence type="ECO:0000256" key="10">
    <source>
        <dbReference type="ARBA" id="ARBA00023268"/>
    </source>
</evidence>
<keyword evidence="11" id="KW-0961">Cell wall biogenesis/degradation</keyword>
<dbReference type="GO" id="GO:0008955">
    <property type="term" value="F:peptidoglycan glycosyltransferase activity"/>
    <property type="evidence" value="ECO:0007669"/>
    <property type="project" value="UniProtKB-EC"/>
</dbReference>
<dbReference type="Pfam" id="PF00912">
    <property type="entry name" value="Transgly"/>
    <property type="match status" value="1"/>
</dbReference>
<dbReference type="GO" id="GO:0030288">
    <property type="term" value="C:outer membrane-bounded periplasmic space"/>
    <property type="evidence" value="ECO:0007669"/>
    <property type="project" value="TreeGrafter"/>
</dbReference>
<dbReference type="AlphaFoldDB" id="A0A239V678"/>
<dbReference type="SUPFAM" id="SSF53955">
    <property type="entry name" value="Lysozyme-like"/>
    <property type="match status" value="1"/>
</dbReference>
<organism evidence="16 17">
    <name type="scientific">Dermatophilus congolensis</name>
    <dbReference type="NCBI Taxonomy" id="1863"/>
    <lineage>
        <taxon>Bacteria</taxon>
        <taxon>Bacillati</taxon>
        <taxon>Actinomycetota</taxon>
        <taxon>Actinomycetes</taxon>
        <taxon>Micrococcales</taxon>
        <taxon>Dermatophilaceae</taxon>
        <taxon>Dermatophilus</taxon>
    </lineage>
</organism>
<dbReference type="InterPro" id="IPR001460">
    <property type="entry name" value="PCN-bd_Tpept"/>
</dbReference>
<dbReference type="KEGG" id="dco:SAMEA4475696_0268"/>
<evidence type="ECO:0000259" key="15">
    <source>
        <dbReference type="Pfam" id="PF00912"/>
    </source>
</evidence>
<sequence length="668" mass="70476">MFGLRRLPGRLKRILLFFLAVIAVFVALLAIPVTRNAVSTGAGKALDAALRLAPTSDVSKLLDKLPERSRILAADGTEIAQSWWQNRVVVKTDQIAPVMRQAQIAIEDVRFYEHGSSDLQSIGRAAIANATSGDATGQGGSTIEQQLAKNITQLQAELDNSAKGIKASTDKTLSRKIDDVILAAHLSDGRGKEQVLTDYLNLVYYGNGAYGVEAAAQRYFNTHASDLTLPQAALIAGLVQSPSAYDPMKHPQAATNRRNQVLDAMHANGMIPEDKYKEAKESDLGLKPTATYQGCANSKQPWMCQFAVSRLLASPEFGKTREDRQKTWETGGLTLTTTMDVKAQKSVDRTLKNPGLPSRTMHASAAVVRAKTGEVLAIGQDVPYGNGKGRTTQSMSIDAVDGGKAAYQAGSLFKVFTMAAALANGYGPGSIINAPVSGTPMNVGTFKTCKPVGNEIWAPKNAPGDPDGPMTLVEALAKSVNTAFVQLEAQVGLCEVRDTAHKLGVKNTDGSDLELVPSITLGTAITSPLTMASSYAPFTAEANGQHCAPTPLKSLKGREVDITFNSKCNSAVDGQAAANMRSALQQVVHSGTAQKAAVPGVPVGGKTGTNDNSTSTWFTGIAPGLAASVWVGDTSGASYDKLYGGTYAAPLWGQIMAPLARQGQSQGQ</sequence>
<keyword evidence="4" id="KW-0645">Protease</keyword>
<evidence type="ECO:0000256" key="3">
    <source>
        <dbReference type="ARBA" id="ARBA00022645"/>
    </source>
</evidence>
<evidence type="ECO:0000256" key="13">
    <source>
        <dbReference type="ARBA" id="ARBA00049902"/>
    </source>
</evidence>
<keyword evidence="8" id="KW-0133">Cell shape</keyword>
<keyword evidence="9" id="KW-0573">Peptidoglycan synthesis</keyword>
<dbReference type="PANTHER" id="PTHR32282:SF33">
    <property type="entry name" value="PEPTIDOGLYCAN GLYCOSYLTRANSFERASE"/>
    <property type="match status" value="1"/>
</dbReference>
<evidence type="ECO:0000256" key="9">
    <source>
        <dbReference type="ARBA" id="ARBA00022984"/>
    </source>
</evidence>
<accession>A0A239V678</accession>
<evidence type="ECO:0000256" key="4">
    <source>
        <dbReference type="ARBA" id="ARBA00022670"/>
    </source>
</evidence>
<dbReference type="SUPFAM" id="SSF56601">
    <property type="entry name" value="beta-lactamase/transpeptidase-like"/>
    <property type="match status" value="1"/>
</dbReference>
<evidence type="ECO:0000259" key="14">
    <source>
        <dbReference type="Pfam" id="PF00905"/>
    </source>
</evidence>
<name>A0A239V678_9MICO</name>
<dbReference type="GO" id="GO:0008658">
    <property type="term" value="F:penicillin binding"/>
    <property type="evidence" value="ECO:0007669"/>
    <property type="project" value="InterPro"/>
</dbReference>
<evidence type="ECO:0000256" key="5">
    <source>
        <dbReference type="ARBA" id="ARBA00022676"/>
    </source>
</evidence>
<keyword evidence="3" id="KW-0121">Carboxypeptidase</keyword>
<evidence type="ECO:0000256" key="12">
    <source>
        <dbReference type="ARBA" id="ARBA00034000"/>
    </source>
</evidence>
<dbReference type="Gene3D" id="1.10.3810.10">
    <property type="entry name" value="Biosynthetic peptidoglycan transglycosylase-like"/>
    <property type="match status" value="1"/>
</dbReference>
<dbReference type="GO" id="GO:0071555">
    <property type="term" value="P:cell wall organization"/>
    <property type="evidence" value="ECO:0007669"/>
    <property type="project" value="UniProtKB-KW"/>
</dbReference>
<dbReference type="EMBL" id="LT906453">
    <property type="protein sequence ID" value="SNV17690.1"/>
    <property type="molecule type" value="Genomic_DNA"/>
</dbReference>
<proteinExistence type="inferred from homology"/>
<keyword evidence="5" id="KW-0328">Glycosyltransferase</keyword>
<evidence type="ECO:0000256" key="11">
    <source>
        <dbReference type="ARBA" id="ARBA00023316"/>
    </source>
</evidence>
<protein>
    <submittedName>
        <fullName evidence="16">Penicillin-binding protein 1A/1B</fullName>
    </submittedName>
</protein>
<keyword evidence="17" id="KW-1185">Reference proteome</keyword>
<dbReference type="GO" id="GO:0006508">
    <property type="term" value="P:proteolysis"/>
    <property type="evidence" value="ECO:0007669"/>
    <property type="project" value="UniProtKB-KW"/>
</dbReference>
<comment type="catalytic activity">
    <reaction evidence="13">
        <text>[GlcNAc-(1-&gt;4)-Mur2Ac(oyl-L-Ala-gamma-D-Glu-L-Lys-D-Ala-D-Ala)](n)-di-trans,octa-cis-undecaprenyl diphosphate + beta-D-GlcNAc-(1-&gt;4)-Mur2Ac(oyl-L-Ala-gamma-D-Glu-L-Lys-D-Ala-D-Ala)-di-trans,octa-cis-undecaprenyl diphosphate = [GlcNAc-(1-&gt;4)-Mur2Ac(oyl-L-Ala-gamma-D-Glu-L-Lys-D-Ala-D-Ala)](n+1)-di-trans,octa-cis-undecaprenyl diphosphate + di-trans,octa-cis-undecaprenyl diphosphate + H(+)</text>
        <dbReference type="Rhea" id="RHEA:23708"/>
        <dbReference type="Rhea" id="RHEA-COMP:9602"/>
        <dbReference type="Rhea" id="RHEA-COMP:9603"/>
        <dbReference type="ChEBI" id="CHEBI:15378"/>
        <dbReference type="ChEBI" id="CHEBI:58405"/>
        <dbReference type="ChEBI" id="CHEBI:60033"/>
        <dbReference type="ChEBI" id="CHEBI:78435"/>
        <dbReference type="EC" id="2.4.99.28"/>
    </reaction>
</comment>
<evidence type="ECO:0000256" key="8">
    <source>
        <dbReference type="ARBA" id="ARBA00022960"/>
    </source>
</evidence>
<dbReference type="PANTHER" id="PTHR32282">
    <property type="entry name" value="BINDING PROTEIN TRANSPEPTIDASE, PUTATIVE-RELATED"/>
    <property type="match status" value="1"/>
</dbReference>
<dbReference type="InterPro" id="IPR036950">
    <property type="entry name" value="PBP_transglycosylase"/>
</dbReference>
<dbReference type="Pfam" id="PF00905">
    <property type="entry name" value="Transpeptidase"/>
    <property type="match status" value="1"/>
</dbReference>
<evidence type="ECO:0000256" key="2">
    <source>
        <dbReference type="ARBA" id="ARBA00007739"/>
    </source>
</evidence>
<dbReference type="GO" id="GO:0009252">
    <property type="term" value="P:peptidoglycan biosynthetic process"/>
    <property type="evidence" value="ECO:0007669"/>
    <property type="project" value="UniProtKB-KW"/>
</dbReference>
<evidence type="ECO:0000256" key="1">
    <source>
        <dbReference type="ARBA" id="ARBA00007090"/>
    </source>
</evidence>
<dbReference type="InterPro" id="IPR050396">
    <property type="entry name" value="Glycosyltr_51/Transpeptidase"/>
</dbReference>
<gene>
    <name evidence="16" type="primary">ponA_1</name>
    <name evidence="16" type="ORF">SAMEA4475696_00268</name>
</gene>
<dbReference type="Proteomes" id="UP000242637">
    <property type="component" value="Chromosome 1"/>
</dbReference>
<dbReference type="RefSeq" id="WP_028327346.1">
    <property type="nucleotide sequence ID" value="NZ_JAAFNI010000001.1"/>
</dbReference>
<comment type="similarity">
    <text evidence="2">In the N-terminal section; belongs to the glycosyltransferase 51 family.</text>
</comment>
<keyword evidence="10" id="KW-0511">Multifunctional enzyme</keyword>
<dbReference type="InterPro" id="IPR001264">
    <property type="entry name" value="Glyco_trans_51"/>
</dbReference>
<dbReference type="InterPro" id="IPR023346">
    <property type="entry name" value="Lysozyme-like_dom_sf"/>
</dbReference>
<keyword evidence="6" id="KW-0808">Transferase</keyword>
<dbReference type="FunFam" id="1.10.3810.10:FF:000001">
    <property type="entry name" value="Penicillin-binding protein 1A"/>
    <property type="match status" value="1"/>
</dbReference>
<evidence type="ECO:0000313" key="16">
    <source>
        <dbReference type="EMBL" id="SNV17690.1"/>
    </source>
</evidence>
<dbReference type="GO" id="GO:0008360">
    <property type="term" value="P:regulation of cell shape"/>
    <property type="evidence" value="ECO:0007669"/>
    <property type="project" value="UniProtKB-KW"/>
</dbReference>
<comment type="catalytic activity">
    <reaction evidence="12">
        <text>Preferential cleavage: (Ac)2-L-Lys-D-Ala-|-D-Ala. Also transpeptidation of peptidyl-alanyl moieties that are N-acyl substituents of D-alanine.</text>
        <dbReference type="EC" id="3.4.16.4"/>
    </reaction>
</comment>
<keyword evidence="7" id="KW-0378">Hydrolase</keyword>
<dbReference type="STRING" id="1121387.GCA_000429885_01446"/>
<feature type="domain" description="Penicillin-binding protein transpeptidase" evidence="14">
    <location>
        <begin position="364"/>
        <end position="656"/>
    </location>
</feature>
<comment type="similarity">
    <text evidence="1">In the C-terminal section; belongs to the transpeptidase family.</text>
</comment>
<feature type="domain" description="Glycosyl transferase family 51" evidence="15">
    <location>
        <begin position="78"/>
        <end position="266"/>
    </location>
</feature>
<evidence type="ECO:0000256" key="7">
    <source>
        <dbReference type="ARBA" id="ARBA00022801"/>
    </source>
</evidence>
<dbReference type="InterPro" id="IPR012338">
    <property type="entry name" value="Beta-lactam/transpept-like"/>
</dbReference>
<dbReference type="Gene3D" id="3.40.710.10">
    <property type="entry name" value="DD-peptidase/beta-lactamase superfamily"/>
    <property type="match status" value="1"/>
</dbReference>
<evidence type="ECO:0000313" key="17">
    <source>
        <dbReference type="Proteomes" id="UP000242637"/>
    </source>
</evidence>